<dbReference type="Proteomes" id="UP000326078">
    <property type="component" value="Unassembled WGS sequence"/>
</dbReference>
<evidence type="ECO:0000256" key="3">
    <source>
        <dbReference type="SAM" id="SignalP"/>
    </source>
</evidence>
<dbReference type="Pfam" id="PF03272">
    <property type="entry name" value="Mucin_bdg"/>
    <property type="match status" value="2"/>
</dbReference>
<dbReference type="InterPro" id="IPR004954">
    <property type="entry name" value="Mucin-bd"/>
</dbReference>
<feature type="compositionally biased region" description="Polar residues" evidence="2">
    <location>
        <begin position="84"/>
        <end position="96"/>
    </location>
</feature>
<dbReference type="InterPro" id="IPR031161">
    <property type="entry name" value="Peptidase_M60_dom"/>
</dbReference>
<protein>
    <submittedName>
        <fullName evidence="5">BspA family leucine-rich repeat surface protein</fullName>
    </submittedName>
</protein>
<reference evidence="5 6" key="1">
    <citation type="submission" date="2019-09" db="EMBL/GenBank/DDBJ databases">
        <title>Vancomyinc resistant enterococci isolated from farm animals in Switzerland.</title>
        <authorList>
            <person name="Stevens M.J.A."/>
            <person name="Stephan R."/>
            <person name="Morach M."/>
            <person name="Nuesch-Inderbinen M."/>
        </authorList>
    </citation>
    <scope>NUCLEOTIDE SEQUENCE [LARGE SCALE GENOMIC DNA]</scope>
    <source>
        <strain evidence="5 6">GH27</strain>
    </source>
</reference>
<feature type="compositionally biased region" description="Basic and acidic residues" evidence="2">
    <location>
        <begin position="69"/>
        <end position="83"/>
    </location>
</feature>
<dbReference type="Pfam" id="PF03382">
    <property type="entry name" value="DUF285"/>
    <property type="match status" value="1"/>
</dbReference>
<feature type="coiled-coil region" evidence="1">
    <location>
        <begin position="284"/>
        <end position="319"/>
    </location>
</feature>
<feature type="chain" id="PRO_5025011783" evidence="3">
    <location>
        <begin position="27"/>
        <end position="1463"/>
    </location>
</feature>
<evidence type="ECO:0000256" key="2">
    <source>
        <dbReference type="SAM" id="MobiDB-lite"/>
    </source>
</evidence>
<feature type="domain" description="Peptidase M60" evidence="4">
    <location>
        <begin position="354"/>
        <end position="650"/>
    </location>
</feature>
<sequence length="1463" mass="164298">MKKKYKSIVLFATANLLVAPVITTYAEECLTDPKVAVTQEEAKQEKTVAPTTTTEDKKSQEVTQTTETSRSEEAQEASADKSEQTAVTTMTQQETSDTNEKTAAAVSGQEKIIENSGDGVSQLTETSEKATETLTFDFLGLSNRNFGTLRFTKEGKLVLTLKGGRAHSGFGTSTYASIKITNQGTATYTKVIRGNDWLPNQTEEITLKEGDQLTIYHAEPSRFVVSDANFKSKDGNIKTYNYQLAADQTLKNITDSVYLKEEVQTLFKNEEQKELSESANQVKINELKKKLTNGVYQVEEQEKQELLQWLEKAQQLINQLGEVVSNNQVLTQEIFTLPQPAHLLKEGRRMAANHDRQDLGIVLEGQTQIQVRQANDHYSPNVTLRLLGNDSKLEMSKTISKEWTTIDVATSLVPYIETPYTNTQTNEQPKIELKVVQGVAKKIPTYDSQTQIADFLANWTQSKASFAVVKGRKFQMLIPVNDFNQVKSIDLPQLVHEYDEQVFQLIDKLTGLEVNSSDPIHEEEKQRYFIKADANGAGAAYYGGSWTAQNSTSMASYLSINWLPIHEIAHGYEVPSKEMIVVDVLNNVYGTYYQQKYLTNFIKDSWLFRNNKQGLINNVKTSLLGNHVGYNEQGYQEKLLLFMILAERLGQEGFAEFNKYHRQLANEGKAVNDLVQLFIEFGHQYQKYNLIPYFQLLGLTVDDQTATQFLKNDSQPVAMVTQVVPDSQIEQALQMLGLTDDLDSQLTLVTNQELQKLNLTSQITVNIKNSELLQNGTLRLKNGQEVVKEVTVKGDQVTLENMPNGVYAIESSYGHIVFDQQYLYVKEDGTVEIMAIDNYILKRVQELYETQEYTTLSPDLTQEQIDRAKVLVADLAEGPQKEANTALIEKAQNMFKQWLPKGLGNATFARIRYFEDGSNRFVFTTNSTQPHDSYGDPIYFALKIKDPDGTVIYDRKIKGPEKLTAETLQWTLKPGTIITVTHVEPSRLHVNDDQLKPRGDQTITNYEIDDAGKIVKVQQDWNYTETDSAVILTKYIGSSKDIIVPKMMNGLPVQLKAINSTVLPKDMTSFSISQEGTGSVTLQSKTLKSAFDTFPNLTDVDLRGLDTTGVKDFSRMFSNCKKLVNVDLSGMDTSAATNMNRMFNECDSLEKIDLSSFDLTNVTDKGFMFFVYQQKPLVVVTKDQHLLQYNFATDHRVPHTSPKLEANGGVFADSTTKTTTVKQYFTSCAVTIEQIQLASFEAFKESNVPVRTGYEFNGWKVKETKSEGTVFDLLDTIYTASWKETSIHSASDNDKVEYIYDSFGIAYFPKNFETDGTILNKEGEQSIPIKKKESFNVGVFDQRTTNSPWTLTAKLKWLSQPIVGAYIQTTNETGKITKNTNDGSKEFDATTDLKELSGNQTVTGTSQAKIETVPSVVMNGEGSMMDGVYDYNLEDVTLEIPAVEKVAKGEYQATIEWNLTSAP</sequence>
<gene>
    <name evidence="5" type="ORF">F6X95_01205</name>
</gene>
<dbReference type="RefSeq" id="WP_151026481.1">
    <property type="nucleotide sequence ID" value="NZ_VYUK01000002.1"/>
</dbReference>
<dbReference type="Gene3D" id="3.80.10.10">
    <property type="entry name" value="Ribonuclease Inhibitor"/>
    <property type="match status" value="1"/>
</dbReference>
<organism evidence="5 6">
    <name type="scientific">Enterococcus durans</name>
    <dbReference type="NCBI Taxonomy" id="53345"/>
    <lineage>
        <taxon>Bacteria</taxon>
        <taxon>Bacillati</taxon>
        <taxon>Bacillota</taxon>
        <taxon>Bacilli</taxon>
        <taxon>Lactobacillales</taxon>
        <taxon>Enterococcaceae</taxon>
        <taxon>Enterococcus</taxon>
    </lineage>
</organism>
<dbReference type="Gene3D" id="3.40.390.80">
    <property type="entry name" value="Peptidase M60, enhancin-like domain 2"/>
    <property type="match status" value="1"/>
</dbReference>
<dbReference type="PROSITE" id="PS51723">
    <property type="entry name" value="PEPTIDASE_M60"/>
    <property type="match status" value="1"/>
</dbReference>
<evidence type="ECO:0000256" key="1">
    <source>
        <dbReference type="SAM" id="Coils"/>
    </source>
</evidence>
<feature type="region of interest" description="Disordered" evidence="2">
    <location>
        <begin position="40"/>
        <end position="126"/>
    </location>
</feature>
<dbReference type="InterPro" id="IPR005046">
    <property type="entry name" value="DUF285"/>
</dbReference>
<evidence type="ECO:0000313" key="5">
    <source>
        <dbReference type="EMBL" id="KAA9208732.1"/>
    </source>
</evidence>
<dbReference type="SMART" id="SM01276">
    <property type="entry name" value="M60-like"/>
    <property type="match status" value="1"/>
</dbReference>
<keyword evidence="1" id="KW-0175">Coiled coil</keyword>
<evidence type="ECO:0000313" key="6">
    <source>
        <dbReference type="Proteomes" id="UP000326078"/>
    </source>
</evidence>
<dbReference type="InterPro" id="IPR011889">
    <property type="entry name" value="Liste_lipo_26"/>
</dbReference>
<keyword evidence="3" id="KW-0732">Signal</keyword>
<proteinExistence type="predicted"/>
<dbReference type="Gene3D" id="1.10.390.30">
    <property type="entry name" value="Peptidase M60, enhancin-like domain 3"/>
    <property type="match status" value="1"/>
</dbReference>
<dbReference type="NCBIfam" id="TIGR02167">
    <property type="entry name" value="Liste_lipo_26"/>
    <property type="match status" value="2"/>
</dbReference>
<feature type="signal peptide" evidence="3">
    <location>
        <begin position="1"/>
        <end position="26"/>
    </location>
</feature>
<dbReference type="SUPFAM" id="SSF52047">
    <property type="entry name" value="RNI-like"/>
    <property type="match status" value="1"/>
</dbReference>
<dbReference type="InterPro" id="IPR042279">
    <property type="entry name" value="Pep_M60_3"/>
</dbReference>
<accession>A0A5N0Z2E3</accession>
<dbReference type="Pfam" id="PF13731">
    <property type="entry name" value="WxL"/>
    <property type="match status" value="1"/>
</dbReference>
<dbReference type="EMBL" id="VYUT01000001">
    <property type="protein sequence ID" value="KAA9208732.1"/>
    <property type="molecule type" value="Genomic_DNA"/>
</dbReference>
<name>A0A5N0Z2E3_9ENTE</name>
<comment type="caution">
    <text evidence="5">The sequence shown here is derived from an EMBL/GenBank/DDBJ whole genome shotgun (WGS) entry which is preliminary data.</text>
</comment>
<dbReference type="InterPro" id="IPR027994">
    <property type="entry name" value="WxL_dom"/>
</dbReference>
<evidence type="ECO:0000259" key="4">
    <source>
        <dbReference type="PROSITE" id="PS51723"/>
    </source>
</evidence>
<dbReference type="InterPro" id="IPR032675">
    <property type="entry name" value="LRR_dom_sf"/>
</dbReference>